<feature type="transmembrane region" description="Helical" evidence="6">
    <location>
        <begin position="488"/>
        <end position="514"/>
    </location>
</feature>
<feature type="region of interest" description="Disordered" evidence="5">
    <location>
        <begin position="25"/>
        <end position="52"/>
    </location>
</feature>
<evidence type="ECO:0000256" key="5">
    <source>
        <dbReference type="SAM" id="MobiDB-lite"/>
    </source>
</evidence>
<protein>
    <recommendedName>
        <fullName evidence="7">TLC domain-containing protein</fullName>
    </recommendedName>
</protein>
<dbReference type="GO" id="GO:0005783">
    <property type="term" value="C:endoplasmic reticulum"/>
    <property type="evidence" value="ECO:0007669"/>
    <property type="project" value="TreeGrafter"/>
</dbReference>
<dbReference type="AlphaFoldDB" id="A0A7S3KVC5"/>
<keyword evidence="2 6" id="KW-0812">Transmembrane</keyword>
<evidence type="ECO:0000259" key="7">
    <source>
        <dbReference type="Pfam" id="PF03798"/>
    </source>
</evidence>
<evidence type="ECO:0000256" key="1">
    <source>
        <dbReference type="ARBA" id="ARBA00004141"/>
    </source>
</evidence>
<dbReference type="InterPro" id="IPR006634">
    <property type="entry name" value="TLC-dom"/>
</dbReference>
<feature type="transmembrane region" description="Helical" evidence="6">
    <location>
        <begin position="534"/>
        <end position="555"/>
    </location>
</feature>
<evidence type="ECO:0000256" key="3">
    <source>
        <dbReference type="ARBA" id="ARBA00022989"/>
    </source>
</evidence>
<feature type="transmembrane region" description="Helical" evidence="6">
    <location>
        <begin position="317"/>
        <end position="338"/>
    </location>
</feature>
<sequence length="582" mass="65442">MSRAVRQTPVGVTVARKRREALLRHQEEVASRQGPPDDASINQTWEENSIDGKQTGNTSWRVFIEGSLIYLACVFLPSFVGFMIRLYSDYKVSQSIPAPEEPFEEVSWMEYGIGLVHFAREETRTYLCSSDDKYPSSWAELVGASWICSPKEDDSKRMFLWSPDAQWTDLGTVAFLSLALATIRIFILLAIIPLKEPNRLNAIIRCKSIHLLSRDYQLTPNGTPVITRKTATPRISASNLEALQMPDLSNPQQDPGGEDTSGLGLSLDESTSEDAPPPLPPPAAPPLPEPVEFLSELDEHSISINHRGEGFNSAPRLATASFRLVYSGLVAAVAFYYFSSYEFWPIIVGGTGKTAKCWDLSGGLSVGGVDGDFDAHNTALRLYYLHQSAYHWHSGAFHLLGVLLVVTRPRQKRLAWIRDSTSSYKRSFLQHAVAILLLSTTYVFSSLRRLGAIGMFAFDVSSFFLHLLQVCMNLPPNKLLRSAEWITVVYRFLVLPSFLYCRFLVWPILWWSALTESRKWLNQLDRILFPGASIILQSIWHTCMAGAMALNSVYLRRLLNHPHLSRIIRSRNLERASALDSN</sequence>
<feature type="compositionally biased region" description="Polar residues" evidence="5">
    <location>
        <begin position="244"/>
        <end position="253"/>
    </location>
</feature>
<dbReference type="PANTHER" id="PTHR12560:SF0">
    <property type="entry name" value="LD18904P"/>
    <property type="match status" value="1"/>
</dbReference>
<feature type="transmembrane region" description="Helical" evidence="6">
    <location>
        <begin position="450"/>
        <end position="468"/>
    </location>
</feature>
<evidence type="ECO:0000256" key="4">
    <source>
        <dbReference type="ARBA" id="ARBA00023136"/>
    </source>
</evidence>
<feature type="transmembrane region" description="Helical" evidence="6">
    <location>
        <begin position="428"/>
        <end position="444"/>
    </location>
</feature>
<accession>A0A7S3KVC5</accession>
<keyword evidence="3 6" id="KW-1133">Transmembrane helix</keyword>
<evidence type="ECO:0000256" key="6">
    <source>
        <dbReference type="SAM" id="Phobius"/>
    </source>
</evidence>
<organism evidence="8">
    <name type="scientific">Amphora coffeiformis</name>
    <dbReference type="NCBI Taxonomy" id="265554"/>
    <lineage>
        <taxon>Eukaryota</taxon>
        <taxon>Sar</taxon>
        <taxon>Stramenopiles</taxon>
        <taxon>Ochrophyta</taxon>
        <taxon>Bacillariophyta</taxon>
        <taxon>Bacillariophyceae</taxon>
        <taxon>Bacillariophycidae</taxon>
        <taxon>Thalassiophysales</taxon>
        <taxon>Catenulaceae</taxon>
        <taxon>Amphora</taxon>
    </lineage>
</organism>
<dbReference type="PANTHER" id="PTHR12560">
    <property type="entry name" value="LONGEVITY ASSURANCE FACTOR 1 LAG1"/>
    <property type="match status" value="1"/>
</dbReference>
<gene>
    <name evidence="8" type="ORF">ACOF00016_LOCUS193</name>
</gene>
<feature type="region of interest" description="Disordered" evidence="5">
    <location>
        <begin position="244"/>
        <end position="288"/>
    </location>
</feature>
<name>A0A7S3KVC5_9STRA</name>
<reference evidence="8" key="1">
    <citation type="submission" date="2021-01" db="EMBL/GenBank/DDBJ databases">
        <authorList>
            <person name="Corre E."/>
            <person name="Pelletier E."/>
            <person name="Niang G."/>
            <person name="Scheremetjew M."/>
            <person name="Finn R."/>
            <person name="Kale V."/>
            <person name="Holt S."/>
            <person name="Cochrane G."/>
            <person name="Meng A."/>
            <person name="Brown T."/>
            <person name="Cohen L."/>
        </authorList>
    </citation>
    <scope>NUCLEOTIDE SEQUENCE</scope>
    <source>
        <strain evidence="8">CCMP127</strain>
    </source>
</reference>
<feature type="transmembrane region" description="Helical" evidence="6">
    <location>
        <begin position="170"/>
        <end position="192"/>
    </location>
</feature>
<dbReference type="InterPro" id="IPR016439">
    <property type="entry name" value="Lag1/Lac1-like"/>
</dbReference>
<dbReference type="EMBL" id="HBIM01000220">
    <property type="protein sequence ID" value="CAE0401861.1"/>
    <property type="molecule type" value="Transcribed_RNA"/>
</dbReference>
<feature type="transmembrane region" description="Helical" evidence="6">
    <location>
        <begin position="68"/>
        <end position="87"/>
    </location>
</feature>
<keyword evidence="4 6" id="KW-0472">Membrane</keyword>
<dbReference type="GO" id="GO:0050291">
    <property type="term" value="F:sphingosine N-acyltransferase activity"/>
    <property type="evidence" value="ECO:0007669"/>
    <property type="project" value="InterPro"/>
</dbReference>
<feature type="compositionally biased region" description="Polar residues" evidence="5">
    <location>
        <begin position="40"/>
        <end position="52"/>
    </location>
</feature>
<comment type="subcellular location">
    <subcellularLocation>
        <location evidence="1">Membrane</location>
        <topology evidence="1">Multi-pass membrane protein</topology>
    </subcellularLocation>
</comment>
<feature type="domain" description="TLC" evidence="7">
    <location>
        <begin position="319"/>
        <end position="542"/>
    </location>
</feature>
<evidence type="ECO:0000313" key="8">
    <source>
        <dbReference type="EMBL" id="CAE0401861.1"/>
    </source>
</evidence>
<dbReference type="GO" id="GO:0016020">
    <property type="term" value="C:membrane"/>
    <property type="evidence" value="ECO:0007669"/>
    <property type="project" value="UniProtKB-SubCell"/>
</dbReference>
<feature type="compositionally biased region" description="Pro residues" evidence="5">
    <location>
        <begin position="275"/>
        <end position="288"/>
    </location>
</feature>
<dbReference type="Pfam" id="PF03798">
    <property type="entry name" value="TRAM_LAG1_CLN8"/>
    <property type="match status" value="1"/>
</dbReference>
<feature type="transmembrane region" description="Helical" evidence="6">
    <location>
        <begin position="390"/>
        <end position="407"/>
    </location>
</feature>
<proteinExistence type="predicted"/>
<evidence type="ECO:0000256" key="2">
    <source>
        <dbReference type="ARBA" id="ARBA00022692"/>
    </source>
</evidence>
<dbReference type="GO" id="GO:0046513">
    <property type="term" value="P:ceramide biosynthetic process"/>
    <property type="evidence" value="ECO:0007669"/>
    <property type="project" value="InterPro"/>
</dbReference>